<dbReference type="OrthoDB" id="10490at2157"/>
<proteinExistence type="predicted"/>
<dbReference type="GO" id="GO:0003677">
    <property type="term" value="F:DNA binding"/>
    <property type="evidence" value="ECO:0007669"/>
    <property type="project" value="UniProtKB-KW"/>
</dbReference>
<dbReference type="PROSITE" id="PS51118">
    <property type="entry name" value="HTH_HXLR"/>
    <property type="match status" value="1"/>
</dbReference>
<dbReference type="STRING" id="1237085.Ngar_c19830"/>
<name>K0IGI4_NITGG</name>
<reference evidence="5 6" key="1">
    <citation type="journal article" date="2012" name="Environ. Microbiol.">
        <title>The genome of the ammonia-oxidizing Candidatus Nitrososphaera gargensis: insights into metabolic versatility and environmental adaptations.</title>
        <authorList>
            <person name="Spang A."/>
            <person name="Poehlein A."/>
            <person name="Offre P."/>
            <person name="Zumbragel S."/>
            <person name="Haider S."/>
            <person name="Rychlik N."/>
            <person name="Nowka B."/>
            <person name="Schmeisser C."/>
            <person name="Lebedeva E.V."/>
            <person name="Rattei T."/>
            <person name="Bohm C."/>
            <person name="Schmid M."/>
            <person name="Galushko A."/>
            <person name="Hatzenpichler R."/>
            <person name="Weinmaier T."/>
            <person name="Daniel R."/>
            <person name="Schleper C."/>
            <person name="Spieck E."/>
            <person name="Streit W."/>
            <person name="Wagner M."/>
        </authorList>
    </citation>
    <scope>NUCLEOTIDE SEQUENCE [LARGE SCALE GENOMIC DNA]</scope>
    <source>
        <strain evidence="6">Ga9.2</strain>
    </source>
</reference>
<evidence type="ECO:0000256" key="2">
    <source>
        <dbReference type="ARBA" id="ARBA00023125"/>
    </source>
</evidence>
<dbReference type="PANTHER" id="PTHR33204:SF18">
    <property type="entry name" value="TRANSCRIPTIONAL REGULATORY PROTEIN"/>
    <property type="match status" value="1"/>
</dbReference>
<dbReference type="AlphaFoldDB" id="K0IGI4"/>
<dbReference type="KEGG" id="nga:Ngar_c19830"/>
<dbReference type="Proteomes" id="UP000008037">
    <property type="component" value="Chromosome"/>
</dbReference>
<organism evidence="5 6">
    <name type="scientific">Nitrososphaera gargensis (strain Ga9.2)</name>
    <dbReference type="NCBI Taxonomy" id="1237085"/>
    <lineage>
        <taxon>Archaea</taxon>
        <taxon>Nitrososphaerota</taxon>
        <taxon>Nitrososphaeria</taxon>
        <taxon>Nitrososphaerales</taxon>
        <taxon>Nitrososphaeraceae</taxon>
        <taxon>Nitrososphaera</taxon>
    </lineage>
</organism>
<dbReference type="HOGENOM" id="CLU_111585_5_2_2"/>
<keyword evidence="2" id="KW-0238">DNA-binding</keyword>
<dbReference type="PANTHER" id="PTHR33204">
    <property type="entry name" value="TRANSCRIPTIONAL REGULATOR, MARR FAMILY"/>
    <property type="match status" value="1"/>
</dbReference>
<keyword evidence="6" id="KW-1185">Reference proteome</keyword>
<evidence type="ECO:0000313" key="6">
    <source>
        <dbReference type="Proteomes" id="UP000008037"/>
    </source>
</evidence>
<feature type="domain" description="HTH hxlR-type" evidence="4">
    <location>
        <begin position="12"/>
        <end position="111"/>
    </location>
</feature>
<gene>
    <name evidence="5" type="ordered locus">Ngar_c19830</name>
</gene>
<dbReference type="GeneID" id="13795846"/>
<keyword evidence="1" id="KW-0805">Transcription regulation</keyword>
<dbReference type="InterPro" id="IPR036390">
    <property type="entry name" value="WH_DNA-bd_sf"/>
</dbReference>
<dbReference type="BioCyc" id="CNIT1237085:G1324-1981-MONOMER"/>
<dbReference type="Pfam" id="PF01638">
    <property type="entry name" value="HxlR"/>
    <property type="match status" value="1"/>
</dbReference>
<dbReference type="Gene3D" id="1.10.10.10">
    <property type="entry name" value="Winged helix-like DNA-binding domain superfamily/Winged helix DNA-binding domain"/>
    <property type="match status" value="1"/>
</dbReference>
<dbReference type="InterPro" id="IPR036388">
    <property type="entry name" value="WH-like_DNA-bd_sf"/>
</dbReference>
<keyword evidence="3" id="KW-0804">Transcription</keyword>
<accession>K0IGI4</accession>
<dbReference type="InterPro" id="IPR002577">
    <property type="entry name" value="HTH_HxlR"/>
</dbReference>
<evidence type="ECO:0000256" key="1">
    <source>
        <dbReference type="ARBA" id="ARBA00023015"/>
    </source>
</evidence>
<dbReference type="SUPFAM" id="SSF46785">
    <property type="entry name" value="Winged helix' DNA-binding domain"/>
    <property type="match status" value="1"/>
</dbReference>
<dbReference type="RefSeq" id="WP_015019451.1">
    <property type="nucleotide sequence ID" value="NC_018719.1"/>
</dbReference>
<evidence type="ECO:0000313" key="5">
    <source>
        <dbReference type="EMBL" id="AFU58915.1"/>
    </source>
</evidence>
<dbReference type="InParanoid" id="K0IGI4"/>
<sequence length="129" mass="14496">MPKESNGAALFCPLQGVIDIVSKKWALLIINEIGNHKRIRFSELKSELRGITSKTLTNTLDDLRENELVVRQAFNETPPRVEYGLTKDGIDLHRAIIPLLQWASSRKGAVVKECSCKALKSLQQSRKVL</sequence>
<evidence type="ECO:0000259" key="4">
    <source>
        <dbReference type="PROSITE" id="PS51118"/>
    </source>
</evidence>
<protein>
    <submittedName>
        <fullName evidence="5">Putative transcriptional regulator, HxlR family</fullName>
    </submittedName>
</protein>
<evidence type="ECO:0000256" key="3">
    <source>
        <dbReference type="ARBA" id="ARBA00023163"/>
    </source>
</evidence>
<dbReference type="EMBL" id="CP002408">
    <property type="protein sequence ID" value="AFU58915.1"/>
    <property type="molecule type" value="Genomic_DNA"/>
</dbReference>